<protein>
    <submittedName>
        <fullName evidence="3">DUF1772 domain-containing protein</fullName>
    </submittedName>
</protein>
<dbReference type="OrthoDB" id="428263at2"/>
<evidence type="ECO:0000313" key="4">
    <source>
        <dbReference type="Proteomes" id="UP000239322"/>
    </source>
</evidence>
<keyword evidence="2" id="KW-1133">Transmembrane helix</keyword>
<keyword evidence="2" id="KW-0472">Membrane</keyword>
<evidence type="ECO:0000313" key="3">
    <source>
        <dbReference type="EMBL" id="PRH80506.1"/>
    </source>
</evidence>
<feature type="transmembrane region" description="Helical" evidence="2">
    <location>
        <begin position="120"/>
        <end position="145"/>
    </location>
</feature>
<dbReference type="Pfam" id="PF08592">
    <property type="entry name" value="Anthrone_oxy"/>
    <property type="match status" value="1"/>
</dbReference>
<organism evidence="3 4">
    <name type="scientific">Streptomyces solincola</name>
    <dbReference type="NCBI Taxonomy" id="2100817"/>
    <lineage>
        <taxon>Bacteria</taxon>
        <taxon>Bacillati</taxon>
        <taxon>Actinomycetota</taxon>
        <taxon>Actinomycetes</taxon>
        <taxon>Kitasatosporales</taxon>
        <taxon>Streptomycetaceae</taxon>
        <taxon>Streptomyces</taxon>
    </lineage>
</organism>
<feature type="compositionally biased region" description="Pro residues" evidence="1">
    <location>
        <begin position="21"/>
        <end position="32"/>
    </location>
</feature>
<evidence type="ECO:0000256" key="1">
    <source>
        <dbReference type="SAM" id="MobiDB-lite"/>
    </source>
</evidence>
<keyword evidence="2" id="KW-0812">Transmembrane</keyword>
<name>A0A2S9Q1H6_9ACTN</name>
<keyword evidence="4" id="KW-1185">Reference proteome</keyword>
<gene>
    <name evidence="3" type="ORF">C6N75_04100</name>
</gene>
<proteinExistence type="predicted"/>
<feature type="region of interest" description="Disordered" evidence="1">
    <location>
        <begin position="1"/>
        <end position="32"/>
    </location>
</feature>
<dbReference type="InterPro" id="IPR013901">
    <property type="entry name" value="Anthrone_oxy"/>
</dbReference>
<dbReference type="EMBL" id="PVLV01000053">
    <property type="protein sequence ID" value="PRH80506.1"/>
    <property type="molecule type" value="Genomic_DNA"/>
</dbReference>
<evidence type="ECO:0000256" key="2">
    <source>
        <dbReference type="SAM" id="Phobius"/>
    </source>
</evidence>
<sequence>MTADQYRPGSYPHSHHSPGGHPLPVPPPPAAPPARTSGAAGWLLVVSAAMMGLLSGLFFAFDVSVMPGLARLDDVDYLRAMQSFNDLIDNNGLFGMLFMAALAAPVWAAIVEYRRGRRRVAVWTAVAAALYLVTVLITVTVNIPLNTELAGLGDPAKAGDLSLVDDFKNIWEPANIVRTVLCTAAVVCVAQALKLHGRSTPRPPAAPVSYR</sequence>
<comment type="caution">
    <text evidence="3">The sequence shown here is derived from an EMBL/GenBank/DDBJ whole genome shotgun (WGS) entry which is preliminary data.</text>
</comment>
<feature type="transmembrane region" description="Helical" evidence="2">
    <location>
        <begin position="42"/>
        <end position="61"/>
    </location>
</feature>
<accession>A0A2S9Q1H6</accession>
<feature type="transmembrane region" description="Helical" evidence="2">
    <location>
        <begin position="93"/>
        <end position="113"/>
    </location>
</feature>
<dbReference type="AlphaFoldDB" id="A0A2S9Q1H6"/>
<dbReference type="Proteomes" id="UP000239322">
    <property type="component" value="Unassembled WGS sequence"/>
</dbReference>
<reference evidence="3 4" key="1">
    <citation type="submission" date="2018-03" db="EMBL/GenBank/DDBJ databases">
        <title>Novel Streptomyces sp. from soil.</title>
        <authorList>
            <person name="Tan G.Y.A."/>
            <person name="Lee Z.Y."/>
        </authorList>
    </citation>
    <scope>NUCLEOTIDE SEQUENCE [LARGE SCALE GENOMIC DNA]</scope>
    <source>
        <strain evidence="3 4">ST5x</strain>
    </source>
</reference>